<dbReference type="KEGG" id="bbk:BARBAKC583_0807"/>
<evidence type="ECO:0000313" key="2">
    <source>
        <dbReference type="Proteomes" id="UP000000643"/>
    </source>
</evidence>
<dbReference type="HOGENOM" id="CLU_3340623_0_0_5"/>
<proteinExistence type="predicted"/>
<dbReference type="Proteomes" id="UP000000643">
    <property type="component" value="Chromosome"/>
</dbReference>
<name>A1USZ4_BARBK</name>
<sequence length="37" mass="4286">MLKTKNVTSYNYLDIIANAFVTKNTTNISFQNFIRSN</sequence>
<organism evidence="1 2">
    <name type="scientific">Bartonella bacilliformis (strain ATCC 35685 / KC583 / Herrer 020/F12,63)</name>
    <dbReference type="NCBI Taxonomy" id="360095"/>
    <lineage>
        <taxon>Bacteria</taxon>
        <taxon>Pseudomonadati</taxon>
        <taxon>Pseudomonadota</taxon>
        <taxon>Alphaproteobacteria</taxon>
        <taxon>Hyphomicrobiales</taxon>
        <taxon>Bartonellaceae</taxon>
        <taxon>Bartonella</taxon>
    </lineage>
</organism>
<dbReference type="STRING" id="360095.BARBAKC583_0807"/>
<protein>
    <submittedName>
        <fullName evidence="1">Uncharacterized protein</fullName>
    </submittedName>
</protein>
<dbReference type="AlphaFoldDB" id="A1USZ4"/>
<accession>A1USZ4</accession>
<gene>
    <name evidence="1" type="ordered locus">BARBAKC583_0807</name>
</gene>
<evidence type="ECO:0000313" key="1">
    <source>
        <dbReference type="EMBL" id="ABM44930.1"/>
    </source>
</evidence>
<dbReference type="EMBL" id="CP000524">
    <property type="protein sequence ID" value="ABM44930.1"/>
    <property type="molecule type" value="Genomic_DNA"/>
</dbReference>
<reference evidence="1 2" key="1">
    <citation type="submission" date="2006-12" db="EMBL/GenBank/DDBJ databases">
        <authorList>
            <person name="Hendrix L."/>
            <person name="Mohamoud Y."/>
            <person name="Radune D."/>
            <person name="Shvartsbeyn A."/>
            <person name="Daugherty S."/>
            <person name="Dodson R."/>
            <person name="Durkin A.S."/>
            <person name="Harkins D."/>
            <person name="Huot H."/>
            <person name="Kothari S.P."/>
            <person name="Madupu R."/>
            <person name="Li J."/>
            <person name="Nelson W.C."/>
            <person name="Shrivastava S."/>
            <person name="Giglio M.G."/>
            <person name="Haft D."/>
            <person name="Selengut J."/>
            <person name="Fraser-Ligget C."/>
            <person name="Seshadri R."/>
        </authorList>
    </citation>
    <scope>NUCLEOTIDE SEQUENCE [LARGE SCALE GENOMIC DNA]</scope>
    <source>
        <strain evidence="2">ATCC 35685 / NCTC 12138 / KC583</strain>
    </source>
</reference>